<accession>A0ABM3QSY0</accession>
<name>A0ABM3QSY0_SPIOL</name>
<keyword evidence="1" id="KW-1185">Reference proteome</keyword>
<evidence type="ECO:0000313" key="2">
    <source>
        <dbReference type="RefSeq" id="XP_056686476.1"/>
    </source>
</evidence>
<dbReference type="InterPro" id="IPR009000">
    <property type="entry name" value="Transl_B-barrel_sf"/>
</dbReference>
<organism evidence="1 2">
    <name type="scientific">Spinacia oleracea</name>
    <name type="common">Spinach</name>
    <dbReference type="NCBI Taxonomy" id="3562"/>
    <lineage>
        <taxon>Eukaryota</taxon>
        <taxon>Viridiplantae</taxon>
        <taxon>Streptophyta</taxon>
        <taxon>Embryophyta</taxon>
        <taxon>Tracheophyta</taxon>
        <taxon>Spermatophyta</taxon>
        <taxon>Magnoliopsida</taxon>
        <taxon>eudicotyledons</taxon>
        <taxon>Gunneridae</taxon>
        <taxon>Pentapetalae</taxon>
        <taxon>Caryophyllales</taxon>
        <taxon>Chenopodiaceae</taxon>
        <taxon>Chenopodioideae</taxon>
        <taxon>Anserineae</taxon>
        <taxon>Spinacia</taxon>
    </lineage>
</organism>
<dbReference type="Proteomes" id="UP000813463">
    <property type="component" value="Chromosome 5"/>
</dbReference>
<evidence type="ECO:0000313" key="1">
    <source>
        <dbReference type="Proteomes" id="UP000813463"/>
    </source>
</evidence>
<gene>
    <name evidence="2" type="primary">LOC110798173</name>
</gene>
<sequence>MRHLQEIRSFDLYIDDFTASQKALFEELFQEGDLVDVSGTTIGKGFQVACRSRRPAEKCRSTRRFIFFDITSFVSTSLTSWKNPRAIICKTPFVREGTRSDNQQQHQTCRKTKTSSSWWCKPLATKGQEFVINEVYLGITLSI</sequence>
<dbReference type="RefSeq" id="XP_056686476.1">
    <property type="nucleotide sequence ID" value="XM_056830498.1"/>
</dbReference>
<protein>
    <submittedName>
        <fullName evidence="2">Uncharacterized protein isoform X2</fullName>
    </submittedName>
</protein>
<dbReference type="SUPFAM" id="SSF50447">
    <property type="entry name" value="Translation proteins"/>
    <property type="match status" value="1"/>
</dbReference>
<reference evidence="2" key="2">
    <citation type="submission" date="2025-08" db="UniProtKB">
        <authorList>
            <consortium name="RefSeq"/>
        </authorList>
    </citation>
    <scope>IDENTIFICATION</scope>
    <source>
        <tissue evidence="2">Leaf</tissue>
    </source>
</reference>
<dbReference type="GeneID" id="110798173"/>
<reference evidence="1" key="1">
    <citation type="journal article" date="2021" name="Nat. Commun.">
        <title>Genomic analyses provide insights into spinach domestication and the genetic basis of agronomic traits.</title>
        <authorList>
            <person name="Cai X."/>
            <person name="Sun X."/>
            <person name="Xu C."/>
            <person name="Sun H."/>
            <person name="Wang X."/>
            <person name="Ge C."/>
            <person name="Zhang Z."/>
            <person name="Wang Q."/>
            <person name="Fei Z."/>
            <person name="Jiao C."/>
            <person name="Wang Q."/>
        </authorList>
    </citation>
    <scope>NUCLEOTIDE SEQUENCE [LARGE SCALE GENOMIC DNA]</scope>
    <source>
        <strain evidence="1">cv. Varoflay</strain>
    </source>
</reference>
<proteinExistence type="predicted"/>